<keyword evidence="1" id="KW-0472">Membrane</keyword>
<feature type="transmembrane region" description="Helical" evidence="1">
    <location>
        <begin position="142"/>
        <end position="160"/>
    </location>
</feature>
<dbReference type="EMBL" id="QRLP01000012">
    <property type="protein sequence ID" value="RHJ15624.1"/>
    <property type="molecule type" value="Genomic_DNA"/>
</dbReference>
<dbReference type="Proteomes" id="UP000284589">
    <property type="component" value="Unassembled WGS sequence"/>
</dbReference>
<feature type="transmembrane region" description="Helical" evidence="1">
    <location>
        <begin position="297"/>
        <end position="316"/>
    </location>
</feature>
<accession>A0AAX1TW21</accession>
<proteinExistence type="predicted"/>
<evidence type="ECO:0000313" key="4">
    <source>
        <dbReference type="Proteomes" id="UP000284589"/>
    </source>
</evidence>
<evidence type="ECO:0000313" key="3">
    <source>
        <dbReference type="EMBL" id="RHJ15624.1"/>
    </source>
</evidence>
<dbReference type="AlphaFoldDB" id="A0AAX1TW21"/>
<feature type="transmembrane region" description="Helical" evidence="1">
    <location>
        <begin position="27"/>
        <end position="52"/>
    </location>
</feature>
<feature type="transmembrane region" description="Helical" evidence="1">
    <location>
        <begin position="111"/>
        <end position="130"/>
    </location>
</feature>
<name>A0AAX1TW21_BIFAD</name>
<organism evidence="3 4">
    <name type="scientific">Bifidobacterium adolescentis</name>
    <dbReference type="NCBI Taxonomy" id="1680"/>
    <lineage>
        <taxon>Bacteria</taxon>
        <taxon>Bacillati</taxon>
        <taxon>Actinomycetota</taxon>
        <taxon>Actinomycetes</taxon>
        <taxon>Bifidobacteriales</taxon>
        <taxon>Bifidobacteriaceae</taxon>
        <taxon>Bifidobacterium</taxon>
    </lineage>
</organism>
<evidence type="ECO:0000256" key="1">
    <source>
        <dbReference type="SAM" id="Phobius"/>
    </source>
</evidence>
<feature type="transmembrane region" description="Helical" evidence="1">
    <location>
        <begin position="258"/>
        <end position="277"/>
    </location>
</feature>
<sequence length="345" mass="39258">MLMIILHHFVYANMDSFLTQKSFLQSFFLYVCFSMGKIGVGIFFIISAWYLVDKKVTPHYAMKKAWILEKEILFWSLLLLGASVVMTKKNLVTVNMHSLILKSIFPLVKGLWWYASSYVLFLLLLPPLRIGLQALNQSIHKYLSVLVIGVWGIVALFPRLGSINTANGAFGMALCLVLIAYYKWYMKPISSRSLVCTLSGCIAAVIAWWACIKLVGAELHISSAYMVYLTQGWPSLFPCIISFCIFILFSRLHFSNCLVNKIASCTFGIYLIHTYPLVNDLIWKSNIVPVRMSSNPFFIMVYALLIFAICALLEFARQSLFSFIFGKNDGKTFDTLIDKMARLQQ</sequence>
<evidence type="ECO:0000259" key="2">
    <source>
        <dbReference type="Pfam" id="PF01757"/>
    </source>
</evidence>
<dbReference type="Pfam" id="PF01757">
    <property type="entry name" value="Acyl_transf_3"/>
    <property type="match status" value="1"/>
</dbReference>
<feature type="domain" description="Acyltransferase 3" evidence="2">
    <location>
        <begin position="1"/>
        <end position="313"/>
    </location>
</feature>
<feature type="transmembrane region" description="Helical" evidence="1">
    <location>
        <begin position="72"/>
        <end position="91"/>
    </location>
</feature>
<gene>
    <name evidence="3" type="ORF">DW139_09360</name>
</gene>
<dbReference type="InterPro" id="IPR002656">
    <property type="entry name" value="Acyl_transf_3_dom"/>
</dbReference>
<feature type="transmembrane region" description="Helical" evidence="1">
    <location>
        <begin position="166"/>
        <end position="182"/>
    </location>
</feature>
<dbReference type="GO" id="GO:0016747">
    <property type="term" value="F:acyltransferase activity, transferring groups other than amino-acyl groups"/>
    <property type="evidence" value="ECO:0007669"/>
    <property type="project" value="InterPro"/>
</dbReference>
<comment type="caution">
    <text evidence="3">The sequence shown here is derived from an EMBL/GenBank/DDBJ whole genome shotgun (WGS) entry which is preliminary data.</text>
</comment>
<feature type="transmembrane region" description="Helical" evidence="1">
    <location>
        <begin position="194"/>
        <end position="216"/>
    </location>
</feature>
<keyword evidence="1" id="KW-1133">Transmembrane helix</keyword>
<reference evidence="3 4" key="1">
    <citation type="submission" date="2018-08" db="EMBL/GenBank/DDBJ databases">
        <title>A genome reference for cultivated species of the human gut microbiota.</title>
        <authorList>
            <person name="Zou Y."/>
            <person name="Xue W."/>
            <person name="Luo G."/>
        </authorList>
    </citation>
    <scope>NUCLEOTIDE SEQUENCE [LARGE SCALE GENOMIC DNA]</scope>
    <source>
        <strain evidence="3 4">AM12-20</strain>
    </source>
</reference>
<protein>
    <recommendedName>
        <fullName evidence="2">Acyltransferase 3 domain-containing protein</fullName>
    </recommendedName>
</protein>
<keyword evidence="1" id="KW-0812">Transmembrane</keyword>
<feature type="transmembrane region" description="Helical" evidence="1">
    <location>
        <begin position="228"/>
        <end position="249"/>
    </location>
</feature>